<dbReference type="AlphaFoldDB" id="A0A0F9PAW9"/>
<organism evidence="1">
    <name type="scientific">marine sediment metagenome</name>
    <dbReference type="NCBI Taxonomy" id="412755"/>
    <lineage>
        <taxon>unclassified sequences</taxon>
        <taxon>metagenomes</taxon>
        <taxon>ecological metagenomes</taxon>
    </lineage>
</organism>
<dbReference type="EMBL" id="LAZR01005663">
    <property type="protein sequence ID" value="KKM98125.1"/>
    <property type="molecule type" value="Genomic_DNA"/>
</dbReference>
<sequence length="114" mass="13513">MNIMGRKEIQRKYDVSEKGIARRKKHAFSKKGALVQRRYDASKKRKMDKRKAYLLLVLNSPEKIKARSLARKLPIKPCSVKGCKKVGHKHHEDYLKPLDVIYFCNRHHQQIHHE</sequence>
<proteinExistence type="predicted"/>
<evidence type="ECO:0000313" key="1">
    <source>
        <dbReference type="EMBL" id="KKM98125.1"/>
    </source>
</evidence>
<comment type="caution">
    <text evidence="1">The sequence shown here is derived from an EMBL/GenBank/DDBJ whole genome shotgun (WGS) entry which is preliminary data.</text>
</comment>
<name>A0A0F9PAW9_9ZZZZ</name>
<protein>
    <submittedName>
        <fullName evidence="1">Uncharacterized protein</fullName>
    </submittedName>
</protein>
<gene>
    <name evidence="1" type="ORF">LCGC14_1161150</name>
</gene>
<accession>A0A0F9PAW9</accession>
<reference evidence="1" key="1">
    <citation type="journal article" date="2015" name="Nature">
        <title>Complex archaea that bridge the gap between prokaryotes and eukaryotes.</title>
        <authorList>
            <person name="Spang A."/>
            <person name="Saw J.H."/>
            <person name="Jorgensen S.L."/>
            <person name="Zaremba-Niedzwiedzka K."/>
            <person name="Martijn J."/>
            <person name="Lind A.E."/>
            <person name="van Eijk R."/>
            <person name="Schleper C."/>
            <person name="Guy L."/>
            <person name="Ettema T.J."/>
        </authorList>
    </citation>
    <scope>NUCLEOTIDE SEQUENCE</scope>
</reference>